<dbReference type="InterPro" id="IPR019191">
    <property type="entry name" value="Essential_protein_Yae1_N"/>
</dbReference>
<gene>
    <name evidence="6" type="ORF">ILEXP_LOCUS34400</name>
</gene>
<dbReference type="PANTHER" id="PTHR18829">
    <property type="entry name" value="PROTEIN YAE1 HOMOLOG"/>
    <property type="match status" value="1"/>
</dbReference>
<proteinExistence type="predicted"/>
<evidence type="ECO:0000313" key="7">
    <source>
        <dbReference type="Proteomes" id="UP001642360"/>
    </source>
</evidence>
<comment type="subcellular location">
    <subcellularLocation>
        <location evidence="2">Cytoplasm</location>
    </subcellularLocation>
    <subcellularLocation>
        <location evidence="1">Nucleus</location>
    </subcellularLocation>
</comment>
<keyword evidence="7" id="KW-1185">Reference proteome</keyword>
<dbReference type="GO" id="GO:0005737">
    <property type="term" value="C:cytoplasm"/>
    <property type="evidence" value="ECO:0007669"/>
    <property type="project" value="UniProtKB-SubCell"/>
</dbReference>
<evidence type="ECO:0000259" key="5">
    <source>
        <dbReference type="Pfam" id="PF09811"/>
    </source>
</evidence>
<sequence length="327" mass="34875">MSSQKSMLNEGGEPIDIHGNGLIDIEGVVTERGCTGVQSQEDIGQASVTEKLHRQTPIGVVEGRVPWAPLVRGRTEYKGGTEGEATGIMGVVEHGGGIDGIGGQAPIGTFEAGAPGILELGSTSALYQGTMGNLKRVGSQSGRADCGSNPMLLSVRQELTVVREASIGTGHNQAGTQAVLMGTRRSQIGYRDGLMMGKEASAQEGFNIGFRESMSVGFNWGFVKGVTSERLVGMQEKRNKFLCLYESVHSLSTTSALKLFNDKLTNKSVEHNHNAESSSHTADLHDQRGIGELERSGVQAAFSSRGNLYELVELESIVEKCDSLYLD</sequence>
<feature type="domain" description="Essential protein Yae1 N-terminal" evidence="5">
    <location>
        <begin position="189"/>
        <end position="226"/>
    </location>
</feature>
<reference evidence="6 7" key="1">
    <citation type="submission" date="2024-02" db="EMBL/GenBank/DDBJ databases">
        <authorList>
            <person name="Vignale AGUSTIN F."/>
            <person name="Sosa J E."/>
            <person name="Modenutti C."/>
        </authorList>
    </citation>
    <scope>NUCLEOTIDE SEQUENCE [LARGE SCALE GENOMIC DNA]</scope>
</reference>
<evidence type="ECO:0000256" key="2">
    <source>
        <dbReference type="ARBA" id="ARBA00004496"/>
    </source>
</evidence>
<dbReference type="PANTHER" id="PTHR18829:SF0">
    <property type="entry name" value="PROTEIN YAE1 HOMOLOG"/>
    <property type="match status" value="1"/>
</dbReference>
<evidence type="ECO:0000256" key="3">
    <source>
        <dbReference type="ARBA" id="ARBA00022490"/>
    </source>
</evidence>
<comment type="caution">
    <text evidence="6">The sequence shown here is derived from an EMBL/GenBank/DDBJ whole genome shotgun (WGS) entry which is preliminary data.</text>
</comment>
<name>A0ABC8T754_9AQUA</name>
<dbReference type="Pfam" id="PF09811">
    <property type="entry name" value="Yae1_N"/>
    <property type="match status" value="1"/>
</dbReference>
<dbReference type="EMBL" id="CAUOFW020004358">
    <property type="protein sequence ID" value="CAK9165240.1"/>
    <property type="molecule type" value="Genomic_DNA"/>
</dbReference>
<evidence type="ECO:0000256" key="1">
    <source>
        <dbReference type="ARBA" id="ARBA00004123"/>
    </source>
</evidence>
<dbReference type="AlphaFoldDB" id="A0ABC8T754"/>
<accession>A0ABC8T754</accession>
<keyword evidence="4" id="KW-0539">Nucleus</keyword>
<evidence type="ECO:0000256" key="4">
    <source>
        <dbReference type="ARBA" id="ARBA00023242"/>
    </source>
</evidence>
<protein>
    <recommendedName>
        <fullName evidence="5">Essential protein Yae1 N-terminal domain-containing protein</fullName>
    </recommendedName>
</protein>
<organism evidence="6 7">
    <name type="scientific">Ilex paraguariensis</name>
    <name type="common">yerba mate</name>
    <dbReference type="NCBI Taxonomy" id="185542"/>
    <lineage>
        <taxon>Eukaryota</taxon>
        <taxon>Viridiplantae</taxon>
        <taxon>Streptophyta</taxon>
        <taxon>Embryophyta</taxon>
        <taxon>Tracheophyta</taxon>
        <taxon>Spermatophyta</taxon>
        <taxon>Magnoliopsida</taxon>
        <taxon>eudicotyledons</taxon>
        <taxon>Gunneridae</taxon>
        <taxon>Pentapetalae</taxon>
        <taxon>asterids</taxon>
        <taxon>campanulids</taxon>
        <taxon>Aquifoliales</taxon>
        <taxon>Aquifoliaceae</taxon>
        <taxon>Ilex</taxon>
    </lineage>
</organism>
<dbReference type="GO" id="GO:0005634">
    <property type="term" value="C:nucleus"/>
    <property type="evidence" value="ECO:0007669"/>
    <property type="project" value="UniProtKB-SubCell"/>
</dbReference>
<dbReference type="Proteomes" id="UP001642360">
    <property type="component" value="Unassembled WGS sequence"/>
</dbReference>
<keyword evidence="3" id="KW-0963">Cytoplasm</keyword>
<evidence type="ECO:0000313" key="6">
    <source>
        <dbReference type="EMBL" id="CAK9165240.1"/>
    </source>
</evidence>
<dbReference type="InterPro" id="IPR038881">
    <property type="entry name" value="Yae1-like"/>
</dbReference>